<evidence type="ECO:0000313" key="3">
    <source>
        <dbReference type="Proteomes" id="UP000006868"/>
    </source>
</evidence>
<dbReference type="PATRIC" id="fig|886882.15.peg.1697"/>
<evidence type="ECO:0000313" key="2">
    <source>
        <dbReference type="EMBL" id="AKA44213.1"/>
    </source>
</evidence>
<dbReference type="KEGG" id="ppm:PPSC2_08065"/>
<feature type="transmembrane region" description="Helical" evidence="1">
    <location>
        <begin position="16"/>
        <end position="37"/>
    </location>
</feature>
<dbReference type="EMBL" id="CP002213">
    <property type="protein sequence ID" value="AKA44213.1"/>
    <property type="molecule type" value="Genomic_DNA"/>
</dbReference>
<accession>A0A0D5ZC44</accession>
<sequence length="101" mass="11749">MCDKTAIKGEVMHRCILNLLHLILLINYETLVMSIIIKNMKVYSVTGVYVRISTEEQTCKIIWKDHSLKLLTNDDVTKYLIMIFRQFLRDILSKTIMATGV</sequence>
<keyword evidence="1" id="KW-1133">Transmembrane helix</keyword>
<reference evidence="2 3" key="1">
    <citation type="journal article" date="2011" name="J. Bacteriol.">
        <title>Complete genome sequence of Paenibacillus polymyxa SC2, a strain of plant growth-promoting Rhizobacterium with broad-spectrum antimicrobial activity.</title>
        <authorList>
            <person name="Ma M."/>
            <person name="Wang C."/>
            <person name="Ding Y."/>
            <person name="Li L."/>
            <person name="Shen D."/>
            <person name="Jiang X."/>
            <person name="Guan D."/>
            <person name="Cao F."/>
            <person name="Chen H."/>
            <person name="Feng R."/>
            <person name="Wang X."/>
            <person name="Ge Y."/>
            <person name="Yao L."/>
            <person name="Bing X."/>
            <person name="Yang X."/>
            <person name="Li J."/>
            <person name="Du B."/>
        </authorList>
    </citation>
    <scope>NUCLEOTIDE SEQUENCE [LARGE SCALE GENOMIC DNA]</scope>
    <source>
        <strain evidence="2 3">SC2</strain>
    </source>
</reference>
<keyword evidence="1" id="KW-0812">Transmembrane</keyword>
<keyword evidence="1" id="KW-0472">Membrane</keyword>
<evidence type="ECO:0000256" key="1">
    <source>
        <dbReference type="SAM" id="Phobius"/>
    </source>
</evidence>
<dbReference type="HOGENOM" id="CLU_2288772_0_0_9"/>
<organism evidence="2 3">
    <name type="scientific">Paenibacillus polymyxa (strain SC2)</name>
    <name type="common">Bacillus polymyxa</name>
    <dbReference type="NCBI Taxonomy" id="886882"/>
    <lineage>
        <taxon>Bacteria</taxon>
        <taxon>Bacillati</taxon>
        <taxon>Bacillota</taxon>
        <taxon>Bacilli</taxon>
        <taxon>Bacillales</taxon>
        <taxon>Paenibacillaceae</taxon>
        <taxon>Paenibacillus</taxon>
    </lineage>
</organism>
<proteinExistence type="predicted"/>
<protein>
    <submittedName>
        <fullName evidence="2">Uncharacterized protein</fullName>
    </submittedName>
</protein>
<dbReference type="Proteomes" id="UP000006868">
    <property type="component" value="Chromosome"/>
</dbReference>
<gene>
    <name evidence="2" type="ORF">PPSC2_08065</name>
</gene>
<name>A0A0D5ZC44_PAEPS</name>
<dbReference type="AlphaFoldDB" id="A0A0D5ZC44"/>